<dbReference type="OrthoDB" id="5767026at2"/>
<dbReference type="PANTHER" id="PTHR34957">
    <property type="entry name" value="NUCLEAR TRANSPORT FACTOR 2 (NTF2) FAMILY PROTEIN"/>
    <property type="match status" value="1"/>
</dbReference>
<keyword evidence="4" id="KW-1185">Reference proteome</keyword>
<feature type="signal peptide" evidence="1">
    <location>
        <begin position="1"/>
        <end position="23"/>
    </location>
</feature>
<proteinExistence type="predicted"/>
<keyword evidence="1" id="KW-0732">Signal</keyword>
<evidence type="ECO:0000256" key="1">
    <source>
        <dbReference type="SAM" id="SignalP"/>
    </source>
</evidence>
<evidence type="ECO:0000313" key="3">
    <source>
        <dbReference type="EMBL" id="QDT62843.1"/>
    </source>
</evidence>
<sequence length="158" mass="17999" precursor="true">MTTRYLMLMAVFGVMFVSSTAIADDREAEVREATAGFYQALNALFTGDIKPMKKVWSHKEDVTYMGPDGGYQIGWDDVLEDWEEQAEKKLGGNVEPKDMHIVVGNKIAIVQNYEEGDNENAKDGEVHIRATNIFRLERGQWKMISHHTDTLPFLDKDE</sequence>
<gene>
    <name evidence="3" type="ORF">V22_00410</name>
</gene>
<dbReference type="EMBL" id="CP036316">
    <property type="protein sequence ID" value="QDT62843.1"/>
    <property type="molecule type" value="Genomic_DNA"/>
</dbReference>
<dbReference type="SUPFAM" id="SSF54427">
    <property type="entry name" value="NTF2-like"/>
    <property type="match status" value="1"/>
</dbReference>
<dbReference type="PANTHER" id="PTHR34957:SF1">
    <property type="entry name" value="NUCLEAR TRANSPORT FACTOR 2 (NTF2) FAMILY PROTEIN"/>
    <property type="match status" value="1"/>
</dbReference>
<dbReference type="InterPro" id="IPR037401">
    <property type="entry name" value="SnoaL-like"/>
</dbReference>
<feature type="chain" id="PRO_5021812184" evidence="1">
    <location>
        <begin position="24"/>
        <end position="158"/>
    </location>
</feature>
<reference evidence="3 4" key="1">
    <citation type="submission" date="2019-02" db="EMBL/GenBank/DDBJ databases">
        <title>Deep-cultivation of Planctomycetes and their phenomic and genomic characterization uncovers novel biology.</title>
        <authorList>
            <person name="Wiegand S."/>
            <person name="Jogler M."/>
            <person name="Boedeker C."/>
            <person name="Pinto D."/>
            <person name="Vollmers J."/>
            <person name="Rivas-Marin E."/>
            <person name="Kohn T."/>
            <person name="Peeters S.H."/>
            <person name="Heuer A."/>
            <person name="Rast P."/>
            <person name="Oberbeckmann S."/>
            <person name="Bunk B."/>
            <person name="Jeske O."/>
            <person name="Meyerdierks A."/>
            <person name="Storesund J.E."/>
            <person name="Kallscheuer N."/>
            <person name="Luecker S."/>
            <person name="Lage O.M."/>
            <person name="Pohl T."/>
            <person name="Merkel B.J."/>
            <person name="Hornburger P."/>
            <person name="Mueller R.-W."/>
            <person name="Bruemmer F."/>
            <person name="Labrenz M."/>
            <person name="Spormann A.M."/>
            <person name="Op den Camp H."/>
            <person name="Overmann J."/>
            <person name="Amann R."/>
            <person name="Jetten M.S.M."/>
            <person name="Mascher T."/>
            <person name="Medema M.H."/>
            <person name="Devos D.P."/>
            <person name="Kaster A.-K."/>
            <person name="Ovreas L."/>
            <person name="Rohde M."/>
            <person name="Galperin M.Y."/>
            <person name="Jogler C."/>
        </authorList>
    </citation>
    <scope>NUCLEOTIDE SEQUENCE [LARGE SCALE GENOMIC DNA]</scope>
    <source>
        <strain evidence="3 4">V22</strain>
    </source>
</reference>
<dbReference type="AlphaFoldDB" id="A0A517T386"/>
<dbReference type="Pfam" id="PF13474">
    <property type="entry name" value="SnoaL_3"/>
    <property type="match status" value="1"/>
</dbReference>
<dbReference type="Gene3D" id="3.10.450.50">
    <property type="match status" value="1"/>
</dbReference>
<name>A0A517T386_9PLAN</name>
<dbReference type="InterPro" id="IPR032710">
    <property type="entry name" value="NTF2-like_dom_sf"/>
</dbReference>
<organism evidence="3 4">
    <name type="scientific">Calycomorphotria hydatis</name>
    <dbReference type="NCBI Taxonomy" id="2528027"/>
    <lineage>
        <taxon>Bacteria</taxon>
        <taxon>Pseudomonadati</taxon>
        <taxon>Planctomycetota</taxon>
        <taxon>Planctomycetia</taxon>
        <taxon>Planctomycetales</taxon>
        <taxon>Planctomycetaceae</taxon>
        <taxon>Calycomorphotria</taxon>
    </lineage>
</organism>
<protein>
    <submittedName>
        <fullName evidence="3">SnoaL-like domain protein</fullName>
    </submittedName>
</protein>
<evidence type="ECO:0000313" key="4">
    <source>
        <dbReference type="Proteomes" id="UP000319976"/>
    </source>
</evidence>
<evidence type="ECO:0000259" key="2">
    <source>
        <dbReference type="Pfam" id="PF13474"/>
    </source>
</evidence>
<dbReference type="RefSeq" id="WP_145258682.1">
    <property type="nucleotide sequence ID" value="NZ_CP036316.1"/>
</dbReference>
<dbReference type="Proteomes" id="UP000319976">
    <property type="component" value="Chromosome"/>
</dbReference>
<feature type="domain" description="SnoaL-like" evidence="2">
    <location>
        <begin position="39"/>
        <end position="147"/>
    </location>
</feature>
<dbReference type="KEGG" id="chya:V22_00410"/>
<accession>A0A517T386</accession>